<evidence type="ECO:0000256" key="6">
    <source>
        <dbReference type="SAM" id="Phobius"/>
    </source>
</evidence>
<evidence type="ECO:0000259" key="7">
    <source>
        <dbReference type="PROSITE" id="PS50850"/>
    </source>
</evidence>
<gene>
    <name evidence="8" type="ORF">g.43138</name>
</gene>
<feature type="transmembrane region" description="Helical" evidence="6">
    <location>
        <begin position="130"/>
        <end position="150"/>
    </location>
</feature>
<feature type="domain" description="Major facilitator superfamily (MFS) profile" evidence="7">
    <location>
        <begin position="31"/>
        <end position="250"/>
    </location>
</feature>
<dbReference type="InterPro" id="IPR020846">
    <property type="entry name" value="MFS_dom"/>
</dbReference>
<dbReference type="InterPro" id="IPR011701">
    <property type="entry name" value="MFS"/>
</dbReference>
<dbReference type="AlphaFoldDB" id="A0A1B6IJT6"/>
<proteinExistence type="predicted"/>
<evidence type="ECO:0000256" key="2">
    <source>
        <dbReference type="ARBA" id="ARBA00022448"/>
    </source>
</evidence>
<protein>
    <recommendedName>
        <fullName evidence="7">Major facilitator superfamily (MFS) profile domain-containing protein</fullName>
    </recommendedName>
</protein>
<feature type="transmembrane region" description="Helical" evidence="6">
    <location>
        <begin position="68"/>
        <end position="87"/>
    </location>
</feature>
<dbReference type="Gene3D" id="1.20.1250.20">
    <property type="entry name" value="MFS general substrate transporter like domains"/>
    <property type="match status" value="1"/>
</dbReference>
<name>A0A1B6IJT6_9HEMI</name>
<dbReference type="GO" id="GO:0012505">
    <property type="term" value="C:endomembrane system"/>
    <property type="evidence" value="ECO:0007669"/>
    <property type="project" value="UniProtKB-SubCell"/>
</dbReference>
<dbReference type="GO" id="GO:0005765">
    <property type="term" value="C:lysosomal membrane"/>
    <property type="evidence" value="ECO:0007669"/>
    <property type="project" value="TreeGrafter"/>
</dbReference>
<keyword evidence="4 6" id="KW-1133">Transmembrane helix</keyword>
<comment type="subcellular location">
    <subcellularLocation>
        <location evidence="1">Endomembrane system</location>
        <topology evidence="1">Multi-pass membrane protein</topology>
    </subcellularLocation>
</comment>
<keyword evidence="2" id="KW-0813">Transport</keyword>
<reference evidence="8" key="1">
    <citation type="submission" date="2015-11" db="EMBL/GenBank/DDBJ databases">
        <title>De novo transcriptome assembly of four potential Pierce s Disease insect vectors from Arizona vineyards.</title>
        <authorList>
            <person name="Tassone E.E."/>
        </authorList>
    </citation>
    <scope>NUCLEOTIDE SEQUENCE</scope>
</reference>
<dbReference type="EMBL" id="GECU01020533">
    <property type="protein sequence ID" value="JAS87173.1"/>
    <property type="molecule type" value="Transcribed_RNA"/>
</dbReference>
<dbReference type="PROSITE" id="PS50850">
    <property type="entry name" value="MFS"/>
    <property type="match status" value="1"/>
</dbReference>
<feature type="transmembrane region" description="Helical" evidence="6">
    <location>
        <begin position="204"/>
        <end position="228"/>
    </location>
</feature>
<evidence type="ECO:0000256" key="3">
    <source>
        <dbReference type="ARBA" id="ARBA00022692"/>
    </source>
</evidence>
<keyword evidence="5 6" id="KW-0472">Membrane</keyword>
<feature type="transmembrane region" description="Helical" evidence="6">
    <location>
        <begin position="162"/>
        <end position="184"/>
    </location>
</feature>
<sequence length="250" mass="27518">MEKEDGISQNLTANNTISLETEEEYKERWNSIRVMYFTMFLMALGFSVVLTGVWPYLDELDPSAGKEFMGYVVAANPLAQMVFSPLVGWWGNRRGSVRLPLVMSLLLFTGASAAYSMLEAVPSHRKYWMLLSRFFIGVSSANIAICRSYLSAATKVKERTGAVSMVSLAQVLGFIVGPGLQAIVTPLGEKGKTLLRGWITLNMYTAAGWINVLLGIINAALFSPVFFVERPIAAREAMVLSGAESDWVPL</sequence>
<organism evidence="8">
    <name type="scientific">Homalodisca liturata</name>
    <dbReference type="NCBI Taxonomy" id="320908"/>
    <lineage>
        <taxon>Eukaryota</taxon>
        <taxon>Metazoa</taxon>
        <taxon>Ecdysozoa</taxon>
        <taxon>Arthropoda</taxon>
        <taxon>Hexapoda</taxon>
        <taxon>Insecta</taxon>
        <taxon>Pterygota</taxon>
        <taxon>Neoptera</taxon>
        <taxon>Paraneoptera</taxon>
        <taxon>Hemiptera</taxon>
        <taxon>Auchenorrhyncha</taxon>
        <taxon>Membracoidea</taxon>
        <taxon>Cicadellidae</taxon>
        <taxon>Cicadellinae</taxon>
        <taxon>Proconiini</taxon>
        <taxon>Homalodisca</taxon>
    </lineage>
</organism>
<dbReference type="InterPro" id="IPR051068">
    <property type="entry name" value="MFS_Domain-Containing_Protein"/>
</dbReference>
<dbReference type="GO" id="GO:0022857">
    <property type="term" value="F:transmembrane transporter activity"/>
    <property type="evidence" value="ECO:0007669"/>
    <property type="project" value="InterPro"/>
</dbReference>
<dbReference type="PANTHER" id="PTHR23510">
    <property type="entry name" value="INNER MEMBRANE TRANSPORT PROTEIN YAJR"/>
    <property type="match status" value="1"/>
</dbReference>
<feature type="transmembrane region" description="Helical" evidence="6">
    <location>
        <begin position="99"/>
        <end position="118"/>
    </location>
</feature>
<evidence type="ECO:0000256" key="4">
    <source>
        <dbReference type="ARBA" id="ARBA00022989"/>
    </source>
</evidence>
<evidence type="ECO:0000256" key="1">
    <source>
        <dbReference type="ARBA" id="ARBA00004127"/>
    </source>
</evidence>
<evidence type="ECO:0000313" key="8">
    <source>
        <dbReference type="EMBL" id="JAS87173.1"/>
    </source>
</evidence>
<accession>A0A1B6IJT6</accession>
<dbReference type="PANTHER" id="PTHR23510:SF3">
    <property type="entry name" value="MAJOR FACILITATOR SUPERFAMILY DOMAIN-CONTAINING PROTEIN 8"/>
    <property type="match status" value="1"/>
</dbReference>
<dbReference type="InterPro" id="IPR036259">
    <property type="entry name" value="MFS_trans_sf"/>
</dbReference>
<feature type="transmembrane region" description="Helical" evidence="6">
    <location>
        <begin position="34"/>
        <end position="56"/>
    </location>
</feature>
<dbReference type="Pfam" id="PF07690">
    <property type="entry name" value="MFS_1"/>
    <property type="match status" value="1"/>
</dbReference>
<keyword evidence="3 6" id="KW-0812">Transmembrane</keyword>
<evidence type="ECO:0000256" key="5">
    <source>
        <dbReference type="ARBA" id="ARBA00023136"/>
    </source>
</evidence>
<dbReference type="SUPFAM" id="SSF103473">
    <property type="entry name" value="MFS general substrate transporter"/>
    <property type="match status" value="1"/>
</dbReference>